<keyword evidence="2" id="KW-1185">Reference proteome</keyword>
<sequence length="112" mass="11985">MNKAKFGDITHFTTHVSACEPMEFFSCSWSVSLRVCNAFSPVLLKVTLSNSSVENAIPEGLVGESEEAFAMVSKNPFSFASSKTSQMIWNDEHCGGVTGDHTMRGGDGGLCG</sequence>
<evidence type="ECO:0000313" key="1">
    <source>
        <dbReference type="EMBL" id="KAK7368509.1"/>
    </source>
</evidence>
<dbReference type="Proteomes" id="UP001374584">
    <property type="component" value="Unassembled WGS sequence"/>
</dbReference>
<reference evidence="1 2" key="1">
    <citation type="submission" date="2024-01" db="EMBL/GenBank/DDBJ databases">
        <title>The genomes of 5 underutilized Papilionoideae crops provide insights into root nodulation and disease resistanc.</title>
        <authorList>
            <person name="Jiang F."/>
        </authorList>
    </citation>
    <scope>NUCLEOTIDE SEQUENCE [LARGE SCALE GENOMIC DNA]</scope>
    <source>
        <strain evidence="1">JINMINGXINNONG_FW02</strain>
        <tissue evidence="1">Leaves</tissue>
    </source>
</reference>
<dbReference type="AlphaFoldDB" id="A0AAN9REQ1"/>
<gene>
    <name evidence="1" type="ORF">VNO80_10535</name>
</gene>
<comment type="caution">
    <text evidence="1">The sequence shown here is derived from an EMBL/GenBank/DDBJ whole genome shotgun (WGS) entry which is preliminary data.</text>
</comment>
<proteinExistence type="predicted"/>
<organism evidence="1 2">
    <name type="scientific">Phaseolus coccineus</name>
    <name type="common">Scarlet runner bean</name>
    <name type="synonym">Phaseolus multiflorus</name>
    <dbReference type="NCBI Taxonomy" id="3886"/>
    <lineage>
        <taxon>Eukaryota</taxon>
        <taxon>Viridiplantae</taxon>
        <taxon>Streptophyta</taxon>
        <taxon>Embryophyta</taxon>
        <taxon>Tracheophyta</taxon>
        <taxon>Spermatophyta</taxon>
        <taxon>Magnoliopsida</taxon>
        <taxon>eudicotyledons</taxon>
        <taxon>Gunneridae</taxon>
        <taxon>Pentapetalae</taxon>
        <taxon>rosids</taxon>
        <taxon>fabids</taxon>
        <taxon>Fabales</taxon>
        <taxon>Fabaceae</taxon>
        <taxon>Papilionoideae</taxon>
        <taxon>50 kb inversion clade</taxon>
        <taxon>NPAAA clade</taxon>
        <taxon>indigoferoid/millettioid clade</taxon>
        <taxon>Phaseoleae</taxon>
        <taxon>Phaseolus</taxon>
    </lineage>
</organism>
<name>A0AAN9REQ1_PHACN</name>
<evidence type="ECO:0000313" key="2">
    <source>
        <dbReference type="Proteomes" id="UP001374584"/>
    </source>
</evidence>
<accession>A0AAN9REQ1</accession>
<dbReference type="EMBL" id="JAYMYR010000004">
    <property type="protein sequence ID" value="KAK7368509.1"/>
    <property type="molecule type" value="Genomic_DNA"/>
</dbReference>
<protein>
    <submittedName>
        <fullName evidence="1">Uncharacterized protein</fullName>
    </submittedName>
</protein>